<dbReference type="GO" id="GO:0006629">
    <property type="term" value="P:lipid metabolic process"/>
    <property type="evidence" value="ECO:0007669"/>
    <property type="project" value="InterPro"/>
</dbReference>
<dbReference type="RefSeq" id="WP_105186512.1">
    <property type="nucleotide sequence ID" value="NZ_LT985188.1"/>
</dbReference>
<gene>
    <name evidence="2" type="ORF">MPLG2_2849</name>
</gene>
<dbReference type="PROSITE" id="PS51704">
    <property type="entry name" value="GP_PDE"/>
    <property type="match status" value="1"/>
</dbReference>
<accession>A0A2N9JKE3</accession>
<reference evidence="2 3" key="1">
    <citation type="submission" date="2018-02" db="EMBL/GenBank/DDBJ databases">
        <authorList>
            <person name="Cohen D.B."/>
            <person name="Kent A.D."/>
        </authorList>
    </citation>
    <scope>NUCLEOTIDE SEQUENCE [LARGE SCALE GENOMIC DNA]</scope>
    <source>
        <strain evidence="2">1</strain>
    </source>
</reference>
<evidence type="ECO:0000313" key="3">
    <source>
        <dbReference type="Proteomes" id="UP000238164"/>
    </source>
</evidence>
<dbReference type="AlphaFoldDB" id="A0A2N9JKE3"/>
<organism evidence="2 3">
    <name type="scientific">Micropruina glycogenica</name>
    <dbReference type="NCBI Taxonomy" id="75385"/>
    <lineage>
        <taxon>Bacteria</taxon>
        <taxon>Bacillati</taxon>
        <taxon>Actinomycetota</taxon>
        <taxon>Actinomycetes</taxon>
        <taxon>Propionibacteriales</taxon>
        <taxon>Nocardioidaceae</taxon>
        <taxon>Micropruina</taxon>
    </lineage>
</organism>
<name>A0A2N9JKE3_9ACTN</name>
<dbReference type="Gene3D" id="3.20.20.190">
    <property type="entry name" value="Phosphatidylinositol (PI) phosphodiesterase"/>
    <property type="match status" value="1"/>
</dbReference>
<dbReference type="EMBL" id="LT985188">
    <property type="protein sequence ID" value="SPD87879.1"/>
    <property type="molecule type" value="Genomic_DNA"/>
</dbReference>
<protein>
    <submittedName>
        <fullName evidence="2">Glycerophosphoryl diester phosphodiesterase</fullName>
    </submittedName>
</protein>
<dbReference type="SUPFAM" id="SSF51695">
    <property type="entry name" value="PLC-like phosphodiesterases"/>
    <property type="match status" value="1"/>
</dbReference>
<feature type="domain" description="GP-PDE" evidence="1">
    <location>
        <begin position="1"/>
        <end position="237"/>
    </location>
</feature>
<dbReference type="InterPro" id="IPR017946">
    <property type="entry name" value="PLC-like_Pdiesterase_TIM-brl"/>
</dbReference>
<proteinExistence type="predicted"/>
<dbReference type="PANTHER" id="PTHR46211:SF1">
    <property type="entry name" value="GLYCEROPHOSPHODIESTER PHOSPHODIESTERASE, CYTOPLASMIC"/>
    <property type="match status" value="1"/>
</dbReference>
<dbReference type="PANTHER" id="PTHR46211">
    <property type="entry name" value="GLYCEROPHOSPHORYL DIESTER PHOSPHODIESTERASE"/>
    <property type="match status" value="1"/>
</dbReference>
<dbReference type="Proteomes" id="UP000238164">
    <property type="component" value="Chromosome 1"/>
</dbReference>
<dbReference type="Pfam" id="PF03009">
    <property type="entry name" value="GDPD"/>
    <property type="match status" value="1"/>
</dbReference>
<evidence type="ECO:0000259" key="1">
    <source>
        <dbReference type="PROSITE" id="PS51704"/>
    </source>
</evidence>
<sequence length="237" mass="26314">MQIWAHRGASSRQPENTIAAFSAAMAAGVDGVEFDVQLSSDGVPVVIHDEKVDRTHAGTGWVAGQTVAQLQELPSLLKKKPDPLTTRIPTLAEVLDLLAAGDQLINIELKNSVKAYKTLESKVLAMVAERRLADRVVLSSFNHYSLQRLREKGWTGELAAVHDGMLREPWRYFRELDVQAVHPPRHVLMVPGFITRAHRAGFAVRVWTVNKAAQRQRCARLGVDGIFTDVMKPGPNW</sequence>
<dbReference type="InterPro" id="IPR030395">
    <property type="entry name" value="GP_PDE_dom"/>
</dbReference>
<dbReference type="KEGG" id="mgg:MPLG2_2849"/>
<keyword evidence="3" id="KW-1185">Reference proteome</keyword>
<evidence type="ECO:0000313" key="2">
    <source>
        <dbReference type="EMBL" id="SPD87879.1"/>
    </source>
</evidence>
<dbReference type="GO" id="GO:0008081">
    <property type="term" value="F:phosphoric diester hydrolase activity"/>
    <property type="evidence" value="ECO:0007669"/>
    <property type="project" value="InterPro"/>
</dbReference>
<dbReference type="OrthoDB" id="9758957at2"/>